<dbReference type="Gene3D" id="1.20.1070.10">
    <property type="entry name" value="Rhodopsin 7-helix transmembrane proteins"/>
    <property type="match status" value="1"/>
</dbReference>
<evidence type="ECO:0000256" key="4">
    <source>
        <dbReference type="ARBA" id="ARBA00022989"/>
    </source>
</evidence>
<keyword evidence="2" id="KW-1003">Cell membrane</keyword>
<dbReference type="PROSITE" id="PS50262">
    <property type="entry name" value="G_PROTEIN_RECEP_F1_2"/>
    <property type="match status" value="1"/>
</dbReference>
<feature type="domain" description="G-protein coupled receptors family 1 profile" evidence="11">
    <location>
        <begin position="50"/>
        <end position="338"/>
    </location>
</feature>
<evidence type="ECO:0000256" key="6">
    <source>
        <dbReference type="ARBA" id="ARBA00023136"/>
    </source>
</evidence>
<dbReference type="GO" id="GO:0004930">
    <property type="term" value="F:G protein-coupled receptor activity"/>
    <property type="evidence" value="ECO:0007669"/>
    <property type="project" value="UniProtKB-KW"/>
</dbReference>
<reference evidence="13" key="1">
    <citation type="submission" date="2017-01" db="EMBL/GenBank/DDBJ databases">
        <title>Comparative genomics of anhydrobiosis in the tardigrade Hypsibius dujardini.</title>
        <authorList>
            <person name="Yoshida Y."/>
            <person name="Koutsovoulos G."/>
            <person name="Laetsch D."/>
            <person name="Stevens L."/>
            <person name="Kumar S."/>
            <person name="Horikawa D."/>
            <person name="Ishino K."/>
            <person name="Komine S."/>
            <person name="Tomita M."/>
            <person name="Blaxter M."/>
            <person name="Arakawa K."/>
        </authorList>
    </citation>
    <scope>NUCLEOTIDE SEQUENCE [LARGE SCALE GENOMIC DNA]</scope>
    <source>
        <strain evidence="13">Z151</strain>
    </source>
</reference>
<dbReference type="InterPro" id="IPR000276">
    <property type="entry name" value="GPCR_Rhodpsn"/>
</dbReference>
<evidence type="ECO:0000256" key="8">
    <source>
        <dbReference type="ARBA" id="ARBA00023224"/>
    </source>
</evidence>
<evidence type="ECO:0000313" key="13">
    <source>
        <dbReference type="Proteomes" id="UP000192578"/>
    </source>
</evidence>
<keyword evidence="4 10" id="KW-1133">Transmembrane helix</keyword>
<keyword evidence="8" id="KW-0807">Transducer</keyword>
<evidence type="ECO:0000256" key="10">
    <source>
        <dbReference type="SAM" id="Phobius"/>
    </source>
</evidence>
<feature type="region of interest" description="Disordered" evidence="9">
    <location>
        <begin position="250"/>
        <end position="275"/>
    </location>
</feature>
<evidence type="ECO:0000256" key="7">
    <source>
        <dbReference type="ARBA" id="ARBA00023170"/>
    </source>
</evidence>
<keyword evidence="5" id="KW-0297">G-protein coupled receptor</keyword>
<keyword evidence="6 10" id="KW-0472">Membrane</keyword>
<evidence type="ECO:0000256" key="2">
    <source>
        <dbReference type="ARBA" id="ARBA00022475"/>
    </source>
</evidence>
<organism evidence="12 13">
    <name type="scientific">Hypsibius exemplaris</name>
    <name type="common">Freshwater tardigrade</name>
    <dbReference type="NCBI Taxonomy" id="2072580"/>
    <lineage>
        <taxon>Eukaryota</taxon>
        <taxon>Metazoa</taxon>
        <taxon>Ecdysozoa</taxon>
        <taxon>Tardigrada</taxon>
        <taxon>Eutardigrada</taxon>
        <taxon>Parachela</taxon>
        <taxon>Hypsibioidea</taxon>
        <taxon>Hypsibiidae</taxon>
        <taxon>Hypsibius</taxon>
    </lineage>
</organism>
<evidence type="ECO:0000256" key="9">
    <source>
        <dbReference type="SAM" id="MobiDB-lite"/>
    </source>
</evidence>
<protein>
    <recommendedName>
        <fullName evidence="11">G-protein coupled receptors family 1 profile domain-containing protein</fullName>
    </recommendedName>
</protein>
<comment type="subcellular location">
    <subcellularLocation>
        <location evidence="1">Cell membrane</location>
        <topology evidence="1">Multi-pass membrane protein</topology>
    </subcellularLocation>
</comment>
<keyword evidence="7" id="KW-0675">Receptor</keyword>
<feature type="transmembrane region" description="Helical" evidence="10">
    <location>
        <begin position="206"/>
        <end position="225"/>
    </location>
</feature>
<dbReference type="PRINTS" id="PR00237">
    <property type="entry name" value="GPCRRHODOPSN"/>
</dbReference>
<evidence type="ECO:0000259" key="11">
    <source>
        <dbReference type="PROSITE" id="PS50262"/>
    </source>
</evidence>
<feature type="transmembrane region" description="Helical" evidence="10">
    <location>
        <begin position="325"/>
        <end position="345"/>
    </location>
</feature>
<dbReference type="PANTHER" id="PTHR24248">
    <property type="entry name" value="ADRENERGIC RECEPTOR-RELATED G-PROTEIN COUPLED RECEPTOR"/>
    <property type="match status" value="1"/>
</dbReference>
<dbReference type="InterPro" id="IPR017452">
    <property type="entry name" value="GPCR_Rhodpsn_7TM"/>
</dbReference>
<name>A0A1W0WE98_HYPEX</name>
<evidence type="ECO:0000313" key="12">
    <source>
        <dbReference type="EMBL" id="OQV13502.1"/>
    </source>
</evidence>
<dbReference type="Proteomes" id="UP000192578">
    <property type="component" value="Unassembled WGS sequence"/>
</dbReference>
<feature type="transmembrane region" description="Helical" evidence="10">
    <location>
        <begin position="35"/>
        <end position="59"/>
    </location>
</feature>
<comment type="caution">
    <text evidence="12">The sequence shown here is derived from an EMBL/GenBank/DDBJ whole genome shotgun (WGS) entry which is preliminary data.</text>
</comment>
<evidence type="ECO:0000256" key="1">
    <source>
        <dbReference type="ARBA" id="ARBA00004651"/>
    </source>
</evidence>
<dbReference type="AlphaFoldDB" id="A0A1W0WE98"/>
<dbReference type="SUPFAM" id="SSF81321">
    <property type="entry name" value="Family A G protein-coupled receptor-like"/>
    <property type="match status" value="1"/>
</dbReference>
<proteinExistence type="predicted"/>
<accession>A0A1W0WE98</accession>
<evidence type="ECO:0000256" key="5">
    <source>
        <dbReference type="ARBA" id="ARBA00023040"/>
    </source>
</evidence>
<feature type="transmembrane region" description="Helical" evidence="10">
    <location>
        <begin position="71"/>
        <end position="91"/>
    </location>
</feature>
<evidence type="ECO:0000256" key="3">
    <source>
        <dbReference type="ARBA" id="ARBA00022692"/>
    </source>
</evidence>
<dbReference type="EMBL" id="MTYJ01000122">
    <property type="protein sequence ID" value="OQV13502.1"/>
    <property type="molecule type" value="Genomic_DNA"/>
</dbReference>
<dbReference type="OrthoDB" id="9881476at2759"/>
<feature type="transmembrane region" description="Helical" evidence="10">
    <location>
        <begin position="284"/>
        <end position="305"/>
    </location>
</feature>
<feature type="transmembrane region" description="Helical" evidence="10">
    <location>
        <begin position="111"/>
        <end position="134"/>
    </location>
</feature>
<dbReference type="CDD" id="cd00637">
    <property type="entry name" value="7tm_classA_rhodopsin-like"/>
    <property type="match status" value="1"/>
</dbReference>
<sequence length="355" mass="40653">MANLSLILSGNDSFGFSTNKTFLQTTLARGLNWTFLPVFSLTILILALLTNGTVLSLFLRNRSLCTAFNIYLINLLIANVLNMLTQVPVFLLNALAGDTWWTGHMTCNLYLYGFIFQTTILQAIMSNSHVLITVNRLWAVLMPLSYRRHHTRGTAFFLCAFMWIWVHAFKMAYLIRDALYFRPPEGQFGCNYNRPAQQGMALVNQYLIFNVPLASMILAYPVICYRQWKRSRRAIVAPQEMQQMRTANTAVTSQHEKTLENPATGTVAGRSMRPTKKPKRKSQAFLVLTCVTISMVVAWLPSIVYYTIILHRKVNWPGFQQAATVLWYVESVIDPVLFTCAVTDLRNEFRRLIRI</sequence>
<dbReference type="Pfam" id="PF00001">
    <property type="entry name" value="7tm_1"/>
    <property type="match status" value="1"/>
</dbReference>
<gene>
    <name evidence="12" type="ORF">BV898_12250</name>
</gene>
<dbReference type="GO" id="GO:0005886">
    <property type="term" value="C:plasma membrane"/>
    <property type="evidence" value="ECO:0007669"/>
    <property type="project" value="UniProtKB-SubCell"/>
</dbReference>
<keyword evidence="3 10" id="KW-0812">Transmembrane</keyword>
<feature type="transmembrane region" description="Helical" evidence="10">
    <location>
        <begin position="155"/>
        <end position="175"/>
    </location>
</feature>
<keyword evidence="13" id="KW-1185">Reference proteome</keyword>